<keyword evidence="2" id="KW-1185">Reference proteome</keyword>
<reference evidence="1 2" key="1">
    <citation type="submission" date="2023-12" db="EMBL/GenBank/DDBJ databases">
        <title>Genomic sequences of Capnocytophaga and Parvimonas strains.</title>
        <authorList>
            <person name="Watt R.M."/>
            <person name="Wang M."/>
            <person name="Yang T."/>
            <person name="Tong W.M."/>
        </authorList>
    </citation>
    <scope>NUCLEOTIDE SEQUENCE [LARGE SCALE GENOMIC DNA]</scope>
    <source>
        <strain evidence="1 2">CCUG 13156</strain>
    </source>
</reference>
<proteinExistence type="predicted"/>
<protein>
    <recommendedName>
        <fullName evidence="3">VCBS repeat-containing protein</fullName>
    </recommendedName>
</protein>
<gene>
    <name evidence="1" type="ORF">VJJ49_10385</name>
</gene>
<evidence type="ECO:0000313" key="1">
    <source>
        <dbReference type="EMBL" id="MEB3041091.1"/>
    </source>
</evidence>
<dbReference type="EMBL" id="JAYKBV010000014">
    <property type="protein sequence ID" value="MEB3041091.1"/>
    <property type="molecule type" value="Genomic_DNA"/>
</dbReference>
<comment type="caution">
    <text evidence="1">The sequence shown here is derived from an EMBL/GenBank/DDBJ whole genome shotgun (WGS) entry which is preliminary data.</text>
</comment>
<sequence length="300" mass="35143">MNHLSSLIRLVFLPIVLVACNSTVEKSQENRSQEEKYLELQKSKKDTLERSYFEEQLADSLFLEKTKKVALLEIEKRFKGKDLDFSYVIEDSDTCYLSVTVRIKKYFEDEAYYAIINTNMQGWEHIDIYKLGNQAIEHKMFGKDYYSPTDTIFDVNGDGTKDFLVKSYKLSGCCRANNYDIYLSPAAKKEVVTSHIDLTNPTFYPQEKLIRGVQYGHPGWTGLYKYRWRGEHLDTLEYIYPDPTTKGHTFIKMHTSTDFSYCRDDIKKGTRLPSLPQEYKTVEDLDWFLLYGEGVFNSYM</sequence>
<name>A0ABU5YAW9_9FLAO</name>
<organism evidence="1 2">
    <name type="scientific">Capnocytophaga gingivalis</name>
    <dbReference type="NCBI Taxonomy" id="1017"/>
    <lineage>
        <taxon>Bacteria</taxon>
        <taxon>Pseudomonadati</taxon>
        <taxon>Bacteroidota</taxon>
        <taxon>Flavobacteriia</taxon>
        <taxon>Flavobacteriales</taxon>
        <taxon>Flavobacteriaceae</taxon>
        <taxon>Capnocytophaga</taxon>
    </lineage>
</organism>
<evidence type="ECO:0008006" key="3">
    <source>
        <dbReference type="Google" id="ProtNLM"/>
    </source>
</evidence>
<accession>A0ABU5YAW9</accession>
<evidence type="ECO:0000313" key="2">
    <source>
        <dbReference type="Proteomes" id="UP001324270"/>
    </source>
</evidence>
<dbReference type="Proteomes" id="UP001324270">
    <property type="component" value="Unassembled WGS sequence"/>
</dbReference>
<dbReference type="RefSeq" id="WP_323979819.1">
    <property type="nucleotide sequence ID" value="NZ_JAYKBV010000014.1"/>
</dbReference>